<keyword evidence="1" id="KW-0812">Transmembrane</keyword>
<feature type="transmembrane region" description="Helical" evidence="1">
    <location>
        <begin position="426"/>
        <end position="445"/>
    </location>
</feature>
<dbReference type="RefSeq" id="WP_107244710.1">
    <property type="nucleotide sequence ID" value="NZ_PYMJ01000030.1"/>
</dbReference>
<dbReference type="GO" id="GO:0005886">
    <property type="term" value="C:plasma membrane"/>
    <property type="evidence" value="ECO:0007669"/>
    <property type="project" value="TreeGrafter"/>
</dbReference>
<dbReference type="GO" id="GO:0042910">
    <property type="term" value="F:xenobiotic transmembrane transporter activity"/>
    <property type="evidence" value="ECO:0007669"/>
    <property type="project" value="TreeGrafter"/>
</dbReference>
<feature type="transmembrane region" description="Helical" evidence="1">
    <location>
        <begin position="909"/>
        <end position="935"/>
    </location>
</feature>
<dbReference type="Gene3D" id="3.30.70.1430">
    <property type="entry name" value="Multidrug efflux transporter AcrB pore domain"/>
    <property type="match status" value="2"/>
</dbReference>
<feature type="transmembrane region" description="Helical" evidence="1">
    <location>
        <begin position="883"/>
        <end position="903"/>
    </location>
</feature>
<feature type="transmembrane region" description="Helical" evidence="1">
    <location>
        <begin position="338"/>
        <end position="364"/>
    </location>
</feature>
<keyword evidence="3" id="KW-1185">Reference proteome</keyword>
<feature type="transmembrane region" description="Helical" evidence="1">
    <location>
        <begin position="956"/>
        <end position="974"/>
    </location>
</feature>
<dbReference type="OrthoDB" id="5287122at2"/>
<feature type="transmembrane region" description="Helical" evidence="1">
    <location>
        <begin position="857"/>
        <end position="876"/>
    </location>
</feature>
<dbReference type="InterPro" id="IPR001036">
    <property type="entry name" value="Acrflvin-R"/>
</dbReference>
<feature type="transmembrane region" description="Helical" evidence="1">
    <location>
        <begin position="451"/>
        <end position="471"/>
    </location>
</feature>
<name>A0A2T3J9C9_9GAMM</name>
<dbReference type="Gene3D" id="3.30.70.1320">
    <property type="entry name" value="Multidrug efflux transporter AcrB pore domain like"/>
    <property type="match status" value="1"/>
</dbReference>
<feature type="transmembrane region" description="Helical" evidence="1">
    <location>
        <begin position="12"/>
        <end position="31"/>
    </location>
</feature>
<dbReference type="SUPFAM" id="SSF82693">
    <property type="entry name" value="Multidrug efflux transporter AcrB pore domain, PN1, PN2, PC1 and PC2 subdomains"/>
    <property type="match status" value="2"/>
</dbReference>
<dbReference type="SUPFAM" id="SSF82866">
    <property type="entry name" value="Multidrug efflux transporter AcrB transmembrane domain"/>
    <property type="match status" value="2"/>
</dbReference>
<dbReference type="EMBL" id="PYMJ01000030">
    <property type="protein sequence ID" value="PSU45444.1"/>
    <property type="molecule type" value="Genomic_DNA"/>
</dbReference>
<dbReference type="PANTHER" id="PTHR32063">
    <property type="match status" value="1"/>
</dbReference>
<dbReference type="Proteomes" id="UP000240987">
    <property type="component" value="Unassembled WGS sequence"/>
</dbReference>
<keyword evidence="1" id="KW-0472">Membrane</keyword>
<dbReference type="SUPFAM" id="SSF82714">
    <property type="entry name" value="Multidrug efflux transporter AcrB TolC docking domain, DN and DC subdomains"/>
    <property type="match status" value="2"/>
</dbReference>
<dbReference type="PRINTS" id="PR00702">
    <property type="entry name" value="ACRIFLAVINRP"/>
</dbReference>
<evidence type="ECO:0000313" key="3">
    <source>
        <dbReference type="Proteomes" id="UP000240987"/>
    </source>
</evidence>
<dbReference type="AlphaFoldDB" id="A0A2T3J9C9"/>
<evidence type="ECO:0000313" key="2">
    <source>
        <dbReference type="EMBL" id="PSU45444.1"/>
    </source>
</evidence>
<protein>
    <submittedName>
        <fullName evidence="2">Acriflavine resistance protein B</fullName>
    </submittedName>
</protein>
<comment type="caution">
    <text evidence="2">The sequence shown here is derived from an EMBL/GenBank/DDBJ whole genome shotgun (WGS) entry which is preliminary data.</text>
</comment>
<dbReference type="PANTHER" id="PTHR32063:SF33">
    <property type="entry name" value="RND SUPERFAMILY EFFLUX PUMP PERMEASE COMPONENT"/>
    <property type="match status" value="1"/>
</dbReference>
<proteinExistence type="predicted"/>
<feature type="transmembrane region" description="Helical" evidence="1">
    <location>
        <begin position="986"/>
        <end position="1009"/>
    </location>
</feature>
<feature type="transmembrane region" description="Helical" evidence="1">
    <location>
        <begin position="525"/>
        <end position="542"/>
    </location>
</feature>
<reference evidence="2 3" key="1">
    <citation type="submission" date="2018-01" db="EMBL/GenBank/DDBJ databases">
        <title>Whole genome sequencing of Histamine producing bacteria.</title>
        <authorList>
            <person name="Butler K."/>
        </authorList>
    </citation>
    <scope>NUCLEOTIDE SEQUENCE [LARGE SCALE GENOMIC DNA]</scope>
    <source>
        <strain evidence="2 3">JCM 12947</strain>
    </source>
</reference>
<keyword evidence="1" id="KW-1133">Transmembrane helix</keyword>
<accession>A0A2T3J9C9</accession>
<dbReference type="Gene3D" id="3.30.70.1440">
    <property type="entry name" value="Multidrug efflux transporter AcrB pore domain"/>
    <property type="match status" value="1"/>
</dbReference>
<evidence type="ECO:0000256" key="1">
    <source>
        <dbReference type="SAM" id="Phobius"/>
    </source>
</evidence>
<dbReference type="Pfam" id="PF00873">
    <property type="entry name" value="ACR_tran"/>
    <property type="match status" value="1"/>
</dbReference>
<dbReference type="InterPro" id="IPR027463">
    <property type="entry name" value="AcrB_DN_DC_subdom"/>
</dbReference>
<organism evidence="2 3">
    <name type="scientific">Photobacterium frigidiphilum</name>
    <dbReference type="NCBI Taxonomy" id="264736"/>
    <lineage>
        <taxon>Bacteria</taxon>
        <taxon>Pseudomonadati</taxon>
        <taxon>Pseudomonadota</taxon>
        <taxon>Gammaproteobacteria</taxon>
        <taxon>Vibrionales</taxon>
        <taxon>Vibrionaceae</taxon>
        <taxon>Photobacterium</taxon>
    </lineage>
</organism>
<gene>
    <name evidence="2" type="ORF">C9J12_22300</name>
</gene>
<feature type="transmembrane region" description="Helical" evidence="1">
    <location>
        <begin position="384"/>
        <end position="405"/>
    </location>
</feature>
<sequence>MSWLTKWFINNPISANLLMFAIIASGVLAFGQLRVESFPQIAPSSLVINVAYPGGSAKQIDESVTQRIEESISGISGIKQITSQSSAGLATVRVRKTADAKLDKLLDDVRNQVNAISGFPAQAERPQVTRDEFTNLAAFVIISAPRSDSQLQPIARQVELALKKHPQISKVSNWGSRAPLLVIEPDIDKLRNVSLSLADLADKIEQSSLEARTGELKSEKGRMIIRGDGYADDLQKLHALDVVSTPTGSIRLGELASLTRDYEDSGAIVRNNGENAIALLVSTRQTDNLMHVSEAIKKTLDTERARLPSDVTLSTMADMAPYIEEQLFRLGNNAWQGLLIIVILLGLFLDLKLAFWVAVGIPIALFGTLSAMNIMNYSINDITLFGFILVLGILVDDAVVVGEAIHSERQKTTNAREAAWKGVHSVSVATVFGVLTTIAAFSPMLWINNDFAKLLAGFSAVVIFALFFSLIESKFILPSHLAEMKISHKKTGLIARIQAIAQNGLNTVNQSFYRPILQTALHNKFASLLGFSAFIILAYGMWSTGTIRSAIFPEIPGRYITAKLTLEDGAPLPLQAKALDKLELTALQLSDSLQHDYELEEKPLVNLLAWSDGYGDIEVTAELTNEALSTLPGNQITNEWRHLTGQIEGTYSVKFTSADAPAGGTFVSISASDRELAKQAATELAKGLTEQPGVTDVFDDGKGGQEQIRITLNAYGRQLGLTQDKIARLAGEAFGQREIHRLLEQGQETKVIVRYPQSERMTQVQLLQTPIILPNRQTISLGDIATLSSEREPEILYRRNREQVVNVYWNQNRDIQSPEQTMQQLALTIESLQMRYPGVSIKAGGEFEEMGEVQQGFKSAMILTMVLIYILLAVPLKSYWQPLIIMAVIPFGFAGAIFGHYLMDLPISILSMFGMMAMTGIVINDSLVLITRFNFEYRAGMPLNQALITAGTSRMRAIFLTTITTVCGLIPLLSETAEQAQYLKPAAVSLVFGELFATAVTLILIPVLLGSVSRKKSLDELSQSDIAQEVAS</sequence>
<dbReference type="Gene3D" id="3.30.2090.10">
    <property type="entry name" value="Multidrug efflux transporter AcrB TolC docking domain, DN and DC subdomains"/>
    <property type="match status" value="2"/>
</dbReference>
<dbReference type="Gene3D" id="1.20.1640.10">
    <property type="entry name" value="Multidrug efflux transporter AcrB transmembrane domain"/>
    <property type="match status" value="2"/>
</dbReference>